<reference evidence="5" key="1">
    <citation type="journal article" date="2019" name="Int. J. Syst. Evol. Microbiol.">
        <title>The Global Catalogue of Microorganisms (GCM) 10K type strain sequencing project: providing services to taxonomists for standard genome sequencing and annotation.</title>
        <authorList>
            <consortium name="The Broad Institute Genomics Platform"/>
            <consortium name="The Broad Institute Genome Sequencing Center for Infectious Disease"/>
            <person name="Wu L."/>
            <person name="Ma J."/>
        </authorList>
    </citation>
    <scope>NUCLEOTIDE SEQUENCE [LARGE SCALE GENOMIC DNA]</scope>
    <source>
        <strain evidence="5">CGMCC 1.6774</strain>
    </source>
</reference>
<dbReference type="Pfam" id="PF01315">
    <property type="entry name" value="Ald_Xan_dh_C"/>
    <property type="match status" value="1"/>
</dbReference>
<accession>A0ABW5AQK4</accession>
<evidence type="ECO:0000313" key="5">
    <source>
        <dbReference type="Proteomes" id="UP001597314"/>
    </source>
</evidence>
<dbReference type="PANTHER" id="PTHR11908">
    <property type="entry name" value="XANTHINE DEHYDROGENASE"/>
    <property type="match status" value="1"/>
</dbReference>
<dbReference type="Proteomes" id="UP001597314">
    <property type="component" value="Unassembled WGS sequence"/>
</dbReference>
<dbReference type="SUPFAM" id="SSF54665">
    <property type="entry name" value="CO dehydrogenase molybdoprotein N-domain-like"/>
    <property type="match status" value="1"/>
</dbReference>
<dbReference type="RefSeq" id="WP_378479397.1">
    <property type="nucleotide sequence ID" value="NZ_JBHUIW010000025.1"/>
</dbReference>
<evidence type="ECO:0000256" key="1">
    <source>
        <dbReference type="ARBA" id="ARBA00022505"/>
    </source>
</evidence>
<dbReference type="InterPro" id="IPR008274">
    <property type="entry name" value="AldOxase/xan_DH_MoCoBD1"/>
</dbReference>
<keyword evidence="1" id="KW-0500">Molybdenum</keyword>
<feature type="domain" description="Aldehyde oxidase/xanthine dehydrogenase a/b hammerhead" evidence="3">
    <location>
        <begin position="23"/>
        <end position="138"/>
    </location>
</feature>
<keyword evidence="5" id="KW-1185">Reference proteome</keyword>
<dbReference type="InterPro" id="IPR000674">
    <property type="entry name" value="Ald_Oxase/Xan_DH_a/b"/>
</dbReference>
<name>A0ABW5AQK4_9BRAD</name>
<dbReference type="Gene3D" id="3.90.1170.50">
    <property type="entry name" value="Aldehyde oxidase/xanthine dehydrogenase, a/b hammerhead"/>
    <property type="match status" value="1"/>
</dbReference>
<sequence>MTELFPAPIGEALPHRRTWRLLHGRGRYVGDVKIPGMLHATVVRSPHAHARIEAIDTASAKALPGVAAVFTGADIATVCRLWRGVHGLFPALNAPLQHALAIDTARFAGEPVALVVATSRAVAEDAAALITIDWTPLPAVADPQVARDGSDVIHPAFGTNVCLVQSHASGDVDAAFAAAGVVAEETFRFGRHTGVPIEPRGLIAEFDPTERRLTVHHSHQCPHQMQNDFAVLLGLAEHRVRVIAPDIGGGFGIKQQLYGDEIAVCAAAMLLGRPVAWTADRLESFTADIHAREHVVHGRVALSAEGDILAFDVDDLHAIGPYSQFPRSSAGEGRAVVAQTGAPYKFGAIRARATAVFQNKGMSGHYRGVGQPIACAVTEVLIDHAARKAGLDPIAVRRRNFLRGTDLPYAAPTGVTYARLAFEECFAALDAHLDVAALQTECAAARAKGRLRGLGLACFVEMTARGSGFYGAGGVAVSSRDGCTLRLEPTGGIRALSSITEQGQGAETGVLQVIAASVGVPLDAVEMITGDTATSFHGGGTWGSRCMAIGGEAAWRAGRALRTEILDIAARLLQADAAALDIRDGAVVEAATGAVRFTLAEIGVIAHFRPHEVPGAQPQLVASASYGSEAPFRPGCGLQLAVVEIDPDSGKVRLDRFVVVHECGLVVNPLLVDEQIRGGVVQGLGAALFEELLYDADGQLLNGSLADYLVPTAPELCDIELLHAHGPASGDDDLGIAGVGEAGTTGASAAVLCAVNDALSARRVTLAQIPCTPERILAALGVIRTRPDAARSGAPASITSDSPRG</sequence>
<dbReference type="InterPro" id="IPR036856">
    <property type="entry name" value="Ald_Oxase/Xan_DH_a/b_sf"/>
</dbReference>
<protein>
    <submittedName>
        <fullName evidence="4">Xanthine dehydrogenase family protein molybdopterin-binding subunit</fullName>
    </submittedName>
</protein>
<dbReference type="InterPro" id="IPR037165">
    <property type="entry name" value="AldOxase/xan_DH_Mopterin-bd_sf"/>
</dbReference>
<dbReference type="EMBL" id="JBHUIW010000025">
    <property type="protein sequence ID" value="MFD2184251.1"/>
    <property type="molecule type" value="Genomic_DNA"/>
</dbReference>
<dbReference type="Pfam" id="PF02738">
    <property type="entry name" value="MoCoBD_1"/>
    <property type="match status" value="1"/>
</dbReference>
<dbReference type="InterPro" id="IPR046867">
    <property type="entry name" value="AldOxase/xan_DH_MoCoBD2"/>
</dbReference>
<evidence type="ECO:0000259" key="3">
    <source>
        <dbReference type="SMART" id="SM01008"/>
    </source>
</evidence>
<proteinExistence type="predicted"/>
<dbReference type="SUPFAM" id="SSF56003">
    <property type="entry name" value="Molybdenum cofactor-binding domain"/>
    <property type="match status" value="1"/>
</dbReference>
<evidence type="ECO:0000256" key="2">
    <source>
        <dbReference type="ARBA" id="ARBA00023002"/>
    </source>
</evidence>
<evidence type="ECO:0000313" key="4">
    <source>
        <dbReference type="EMBL" id="MFD2184251.1"/>
    </source>
</evidence>
<keyword evidence="2" id="KW-0560">Oxidoreductase</keyword>
<dbReference type="Gene3D" id="3.30.365.10">
    <property type="entry name" value="Aldehyde oxidase/xanthine dehydrogenase, molybdopterin binding domain"/>
    <property type="match status" value="4"/>
</dbReference>
<organism evidence="4 5">
    <name type="scientific">Rhodoplanes azumiensis</name>
    <dbReference type="NCBI Taxonomy" id="1897628"/>
    <lineage>
        <taxon>Bacteria</taxon>
        <taxon>Pseudomonadati</taxon>
        <taxon>Pseudomonadota</taxon>
        <taxon>Alphaproteobacteria</taxon>
        <taxon>Hyphomicrobiales</taxon>
        <taxon>Nitrobacteraceae</taxon>
        <taxon>Rhodoplanes</taxon>
    </lineage>
</organism>
<dbReference type="Pfam" id="PF20256">
    <property type="entry name" value="MoCoBD_2"/>
    <property type="match status" value="1"/>
</dbReference>
<dbReference type="InterPro" id="IPR016208">
    <property type="entry name" value="Ald_Oxase/xanthine_DH-like"/>
</dbReference>
<comment type="caution">
    <text evidence="4">The sequence shown here is derived from an EMBL/GenBank/DDBJ whole genome shotgun (WGS) entry which is preliminary data.</text>
</comment>
<dbReference type="SMART" id="SM01008">
    <property type="entry name" value="Ald_Xan_dh_C"/>
    <property type="match status" value="1"/>
</dbReference>
<dbReference type="PANTHER" id="PTHR11908:SF132">
    <property type="entry name" value="ALDEHYDE OXIDASE 1-RELATED"/>
    <property type="match status" value="1"/>
</dbReference>
<gene>
    <name evidence="4" type="ORF">ACFSOX_19020</name>
</gene>